<gene>
    <name evidence="2" type="ORF">CDO81_02085</name>
</gene>
<reference evidence="2 3" key="1">
    <citation type="journal article" date="2007" name="Int. J. Syst. Evol. Microbiol.">
        <title>Description of Pelomonas aquatica sp. nov. and Pelomonas puraquae sp. nov., isolated from industrial and haemodialysis water.</title>
        <authorList>
            <person name="Gomila M."/>
            <person name="Bowien B."/>
            <person name="Falsen E."/>
            <person name="Moore E.R."/>
            <person name="Lalucat J."/>
        </authorList>
    </citation>
    <scope>NUCLEOTIDE SEQUENCE [LARGE SCALE GENOMIC DNA]</scope>
    <source>
        <strain evidence="2 3">CCUG 52769</strain>
    </source>
</reference>
<dbReference type="EMBL" id="NISI01000001">
    <property type="protein sequence ID" value="OWR05278.1"/>
    <property type="molecule type" value="Genomic_DNA"/>
</dbReference>
<dbReference type="InterPro" id="IPR029044">
    <property type="entry name" value="Nucleotide-diphossugar_trans"/>
</dbReference>
<accession>A0A254NJI7</accession>
<keyword evidence="3" id="KW-1185">Reference proteome</keyword>
<dbReference type="InterPro" id="IPR001173">
    <property type="entry name" value="Glyco_trans_2-like"/>
</dbReference>
<dbReference type="RefSeq" id="WP_088481489.1">
    <property type="nucleotide sequence ID" value="NZ_NISI01000001.1"/>
</dbReference>
<evidence type="ECO:0000313" key="2">
    <source>
        <dbReference type="EMBL" id="OWR05278.1"/>
    </source>
</evidence>
<dbReference type="OrthoDB" id="9088257at2"/>
<dbReference type="Pfam" id="PF00535">
    <property type="entry name" value="Glycos_transf_2"/>
    <property type="match status" value="1"/>
</dbReference>
<dbReference type="Gene3D" id="3.90.550.10">
    <property type="entry name" value="Spore Coat Polysaccharide Biosynthesis Protein SpsA, Chain A"/>
    <property type="match status" value="1"/>
</dbReference>
<dbReference type="SUPFAM" id="SSF53448">
    <property type="entry name" value="Nucleotide-diphospho-sugar transferases"/>
    <property type="match status" value="1"/>
</dbReference>
<dbReference type="AlphaFoldDB" id="A0A254NJI7"/>
<comment type="caution">
    <text evidence="2">The sequence shown here is derived from an EMBL/GenBank/DDBJ whole genome shotgun (WGS) entry which is preliminary data.</text>
</comment>
<dbReference type="Proteomes" id="UP000197446">
    <property type="component" value="Unassembled WGS sequence"/>
</dbReference>
<proteinExistence type="predicted"/>
<feature type="domain" description="Glycosyltransferase 2-like" evidence="1">
    <location>
        <begin position="4"/>
        <end position="112"/>
    </location>
</feature>
<name>A0A254NJI7_9BURK</name>
<evidence type="ECO:0000313" key="3">
    <source>
        <dbReference type="Proteomes" id="UP000197446"/>
    </source>
</evidence>
<dbReference type="CDD" id="cd00761">
    <property type="entry name" value="Glyco_tranf_GTA_type"/>
    <property type="match status" value="1"/>
</dbReference>
<organism evidence="2 3">
    <name type="scientific">Roseateles puraquae</name>
    <dbReference type="NCBI Taxonomy" id="431059"/>
    <lineage>
        <taxon>Bacteria</taxon>
        <taxon>Pseudomonadati</taxon>
        <taxon>Pseudomonadota</taxon>
        <taxon>Betaproteobacteria</taxon>
        <taxon>Burkholderiales</taxon>
        <taxon>Sphaerotilaceae</taxon>
        <taxon>Roseateles</taxon>
    </lineage>
</organism>
<protein>
    <recommendedName>
        <fullName evidence="1">Glycosyltransferase 2-like domain-containing protein</fullName>
    </recommendedName>
</protein>
<sequence length="320" mass="34999">MDITVLVPAYKSQYLPELLRALQSQTLPPARVVFSDDSPDQAFQRALATPEARAAWPALHLEVIPGPRNGAWANFRHLLQHYQGETAFFHLQLDDDIPYPQFYERHAQAHALAQGQAAVSRRWTALESGEPTGSLPVPESIHGQLQRLFALGPDVLFPSTVAASNNWLGEFSNATFRAGMREELLSTRLAGVSFTGLEDIGAFLVACRQAPLIYINEHLGYFRTSPGQNTSLTTGRIFKLGLLAWVALALASHRLGYLDAGQMAAVAQRIGGTVLQHYRAVDPAMCDVAELGLRLGQGPEAEVDYLAAWHAYCGALEMPA</sequence>
<evidence type="ECO:0000259" key="1">
    <source>
        <dbReference type="Pfam" id="PF00535"/>
    </source>
</evidence>